<dbReference type="EMBL" id="LAZR01038549">
    <property type="protein sequence ID" value="KKL19268.1"/>
    <property type="molecule type" value="Genomic_DNA"/>
</dbReference>
<reference evidence="1" key="1">
    <citation type="journal article" date="2015" name="Nature">
        <title>Complex archaea that bridge the gap between prokaryotes and eukaryotes.</title>
        <authorList>
            <person name="Spang A."/>
            <person name="Saw J.H."/>
            <person name="Jorgensen S.L."/>
            <person name="Zaremba-Niedzwiedzka K."/>
            <person name="Martijn J."/>
            <person name="Lind A.E."/>
            <person name="van Eijk R."/>
            <person name="Schleper C."/>
            <person name="Guy L."/>
            <person name="Ettema T.J."/>
        </authorList>
    </citation>
    <scope>NUCLEOTIDE SEQUENCE</scope>
</reference>
<accession>A0A0F9E5I0</accession>
<evidence type="ECO:0000313" key="1">
    <source>
        <dbReference type="EMBL" id="KKL19268.1"/>
    </source>
</evidence>
<comment type="caution">
    <text evidence="1">The sequence shown here is derived from an EMBL/GenBank/DDBJ whole genome shotgun (WGS) entry which is preliminary data.</text>
</comment>
<sequence length="453" mass="51898">MTRQEIKTKIEELPISKDMVNQYIDEIRFKFNHYYSISGYLNPNQFYRPANLLIIKVGEVLVRSGVPGISKNELALINNALSPTSGISQIADFYNQLSITPDQVPQLKTIEVYRQAILASFGRYISKGDITYINKLFKEFRHSVELYNRGIDLLIDIPVSIKKTLIQDLISISPALQGADFAFSVYRLLIGDPGVANVWMKSDKEANQIDSFFNIKRRISILTSKSFMSEGLMVHPSTVKKFQREATEIVDTFIKTHFMSNKFSREIGDLQYEMTYKVWLAFSTYYQNPDISMNFIGRSIGTYLKIGRRMVKSALNYHISQIITLMTMEGFTATSDLLSDIVESFGFSTNIRIPVYQQSITNYIPNLEIYQDAIDAIEQYATYRNIDLTSNIKQGTRRRTAPFISDRGLSFLPSIPKYTKLRNELLNIRASYLSDPDIFNHIRAGSTKFSSLN</sequence>
<protein>
    <submittedName>
        <fullName evidence="1">Uncharacterized protein</fullName>
    </submittedName>
</protein>
<feature type="non-terminal residue" evidence="1">
    <location>
        <position position="453"/>
    </location>
</feature>
<gene>
    <name evidence="1" type="ORF">LCGC14_2467200</name>
</gene>
<proteinExistence type="predicted"/>
<name>A0A0F9E5I0_9ZZZZ</name>
<dbReference type="AlphaFoldDB" id="A0A0F9E5I0"/>
<organism evidence="1">
    <name type="scientific">marine sediment metagenome</name>
    <dbReference type="NCBI Taxonomy" id="412755"/>
    <lineage>
        <taxon>unclassified sequences</taxon>
        <taxon>metagenomes</taxon>
        <taxon>ecological metagenomes</taxon>
    </lineage>
</organism>